<gene>
    <name evidence="3" type="ORF">GLUCOINTEAF2_0203557</name>
</gene>
<protein>
    <submittedName>
        <fullName evidence="3">Transposase</fullName>
    </submittedName>
</protein>
<keyword evidence="1" id="KW-0233">DNA recombination</keyword>
<dbReference type="RefSeq" id="WP_199858433.1">
    <property type="nucleotide sequence ID" value="NZ_JUFX02000257.1"/>
</dbReference>
<feature type="compositionally biased region" description="Polar residues" evidence="2">
    <location>
        <begin position="238"/>
        <end position="249"/>
    </location>
</feature>
<reference evidence="3 4" key="1">
    <citation type="submission" date="2015-07" db="EMBL/GenBank/DDBJ databases">
        <title>Draft Genome Sequence of Komagataeibacter intermedius Strain AF2, Isolated from Kombucha Tea.</title>
        <authorList>
            <person name="Santos R.A."/>
            <person name="Berretta A.A."/>
            <person name="Barud H.S."/>
            <person name="Ribeiro S.J."/>
            <person name="Gonzalez-Garcia L.N."/>
            <person name="Zucchi T.D."/>
            <person name="Goldman G.H."/>
            <person name="Riano-Pachon D.M."/>
        </authorList>
    </citation>
    <scope>NUCLEOTIDE SEQUENCE [LARGE SCALE GENOMIC DNA]</scope>
    <source>
        <strain evidence="3 4">AF2</strain>
    </source>
</reference>
<evidence type="ECO:0000313" key="3">
    <source>
        <dbReference type="EMBL" id="KPH85186.1"/>
    </source>
</evidence>
<accession>A0A0N0MDE8</accession>
<organism evidence="3 4">
    <name type="scientific">Komagataeibacter intermedius AF2</name>
    <dbReference type="NCBI Taxonomy" id="1458464"/>
    <lineage>
        <taxon>Bacteria</taxon>
        <taxon>Pseudomonadati</taxon>
        <taxon>Pseudomonadota</taxon>
        <taxon>Alphaproteobacteria</taxon>
        <taxon>Acetobacterales</taxon>
        <taxon>Acetobacteraceae</taxon>
        <taxon>Komagataeibacter</taxon>
    </lineage>
</organism>
<dbReference type="InterPro" id="IPR011010">
    <property type="entry name" value="DNA_brk_join_enz"/>
</dbReference>
<evidence type="ECO:0000256" key="1">
    <source>
        <dbReference type="ARBA" id="ARBA00023172"/>
    </source>
</evidence>
<sequence>MAETGRLLQAARPPTGLSPATARAYAASWRAFVRTQPADSGFPVGPVAVAAWLEARAKAGRPRQSLVVDRAALTAWCAANGEGLDVTLPATRVRRTGARVDVASLLAAARRCGPDLPGLRDRALLLLAATLDIGAEALARLTVEDITDTTDGMTVALLRPRSGRHQLRRLRRRRDPAVCPVRNWAAWRDAAQLRWGAAFRGIDAHGTVGDPLSVPGFRFVLDRALGRSDHPPHRTRWTKSGSPPESSVRTAARQRMLRPTPDWIRTTLTVSGPVDAVARFRVAARGPGIIPWQVDFDYEQARLLAPMAGKGAQAVTLARLLRQASERLHRIALQHQAAATPACAFDLHRLVPVPGPILEAGSDSRAAAAWLQAQWGTPLPLRRVEVEAPRDQRIRRSARLVYNFWSAEWTPWQALERVRTGWTELVFNIRPQYARADAGETADASG</sequence>
<dbReference type="EMBL" id="JUFX02000257">
    <property type="protein sequence ID" value="KPH85186.1"/>
    <property type="molecule type" value="Genomic_DNA"/>
</dbReference>
<dbReference type="InterPro" id="IPR013762">
    <property type="entry name" value="Integrase-like_cat_sf"/>
</dbReference>
<comment type="caution">
    <text evidence="3">The sequence shown here is derived from an EMBL/GenBank/DDBJ whole genome shotgun (WGS) entry which is preliminary data.</text>
</comment>
<dbReference type="GO" id="GO:0015074">
    <property type="term" value="P:DNA integration"/>
    <property type="evidence" value="ECO:0007669"/>
    <property type="project" value="InterPro"/>
</dbReference>
<dbReference type="SUPFAM" id="SSF56349">
    <property type="entry name" value="DNA breaking-rejoining enzymes"/>
    <property type="match status" value="1"/>
</dbReference>
<dbReference type="GO" id="GO:0006310">
    <property type="term" value="P:DNA recombination"/>
    <property type="evidence" value="ECO:0007669"/>
    <property type="project" value="UniProtKB-KW"/>
</dbReference>
<name>A0A0N0MDE8_9PROT</name>
<dbReference type="AlphaFoldDB" id="A0A0N0MDE8"/>
<dbReference type="SUPFAM" id="SSF47823">
    <property type="entry name" value="lambda integrase-like, N-terminal domain"/>
    <property type="match status" value="1"/>
</dbReference>
<proteinExistence type="predicted"/>
<evidence type="ECO:0000256" key="2">
    <source>
        <dbReference type="SAM" id="MobiDB-lite"/>
    </source>
</evidence>
<dbReference type="Gene3D" id="1.10.443.10">
    <property type="entry name" value="Intergrase catalytic core"/>
    <property type="match status" value="1"/>
</dbReference>
<evidence type="ECO:0000313" key="4">
    <source>
        <dbReference type="Proteomes" id="UP000031553"/>
    </source>
</evidence>
<feature type="region of interest" description="Disordered" evidence="2">
    <location>
        <begin position="230"/>
        <end position="254"/>
    </location>
</feature>
<dbReference type="Proteomes" id="UP000031553">
    <property type="component" value="Unassembled WGS sequence"/>
</dbReference>
<dbReference type="GO" id="GO:0003677">
    <property type="term" value="F:DNA binding"/>
    <property type="evidence" value="ECO:0007669"/>
    <property type="project" value="InterPro"/>
</dbReference>